<evidence type="ECO:0000313" key="2">
    <source>
        <dbReference type="Proteomes" id="UP000790347"/>
    </source>
</evidence>
<organism evidence="1 2">
    <name type="scientific">Dermatophagoides farinae</name>
    <name type="common">American house dust mite</name>
    <dbReference type="NCBI Taxonomy" id="6954"/>
    <lineage>
        <taxon>Eukaryota</taxon>
        <taxon>Metazoa</taxon>
        <taxon>Ecdysozoa</taxon>
        <taxon>Arthropoda</taxon>
        <taxon>Chelicerata</taxon>
        <taxon>Arachnida</taxon>
        <taxon>Acari</taxon>
        <taxon>Acariformes</taxon>
        <taxon>Sarcoptiformes</taxon>
        <taxon>Astigmata</taxon>
        <taxon>Psoroptidia</taxon>
        <taxon>Analgoidea</taxon>
        <taxon>Pyroglyphidae</taxon>
        <taxon>Dermatophagoidinae</taxon>
        <taxon>Dermatophagoides</taxon>
    </lineage>
</organism>
<reference evidence="1" key="1">
    <citation type="submission" date="2013-05" db="EMBL/GenBank/DDBJ databases">
        <authorList>
            <person name="Yim A.K.Y."/>
            <person name="Chan T.F."/>
            <person name="Ji K.M."/>
            <person name="Liu X.Y."/>
            <person name="Zhou J.W."/>
            <person name="Li R.Q."/>
            <person name="Yang K.Y."/>
            <person name="Li J."/>
            <person name="Li M."/>
            <person name="Law P.T.W."/>
            <person name="Wu Y.L."/>
            <person name="Cai Z.L."/>
            <person name="Qin H."/>
            <person name="Bao Y."/>
            <person name="Leung R.K.K."/>
            <person name="Ng P.K.S."/>
            <person name="Zou J."/>
            <person name="Zhong X.J."/>
            <person name="Ran P.X."/>
            <person name="Zhong N.S."/>
            <person name="Liu Z.G."/>
            <person name="Tsui S.K.W."/>
        </authorList>
    </citation>
    <scope>NUCLEOTIDE SEQUENCE</scope>
    <source>
        <strain evidence="1">Derf</strain>
        <tissue evidence="1">Whole organism</tissue>
    </source>
</reference>
<comment type="caution">
    <text evidence="1">The sequence shown here is derived from an EMBL/GenBank/DDBJ whole genome shotgun (WGS) entry which is preliminary data.</text>
</comment>
<name>A0A922IB68_DERFA</name>
<dbReference type="EMBL" id="ASGP02000001">
    <property type="protein sequence ID" value="KAH9528802.1"/>
    <property type="molecule type" value="Genomic_DNA"/>
</dbReference>
<protein>
    <submittedName>
        <fullName evidence="1">Uncharacterized protein</fullName>
    </submittedName>
</protein>
<evidence type="ECO:0000313" key="1">
    <source>
        <dbReference type="EMBL" id="KAH9528802.1"/>
    </source>
</evidence>
<dbReference type="AlphaFoldDB" id="A0A922IB68"/>
<gene>
    <name evidence="1" type="ORF">DERF_002717</name>
</gene>
<reference evidence="1" key="2">
    <citation type="journal article" date="2022" name="Res Sq">
        <title>Comparative Genomics Reveals Insights into the Divergent Evolution of Astigmatic Mites and Household Pest Adaptations.</title>
        <authorList>
            <person name="Xiong Q."/>
            <person name="Wan A.T.-Y."/>
            <person name="Liu X.-Y."/>
            <person name="Fung C.S.-H."/>
            <person name="Xiao X."/>
            <person name="Malainual N."/>
            <person name="Hou J."/>
            <person name="Wang L."/>
            <person name="Wang M."/>
            <person name="Yang K."/>
            <person name="Cui Y."/>
            <person name="Leung E."/>
            <person name="Nong W."/>
            <person name="Shin S.-K."/>
            <person name="Au S."/>
            <person name="Jeong K.Y."/>
            <person name="Chew F.T."/>
            <person name="Hui J."/>
            <person name="Leung T.F."/>
            <person name="Tungtrongchitr A."/>
            <person name="Zhong N."/>
            <person name="Liu Z."/>
            <person name="Tsui S."/>
        </authorList>
    </citation>
    <scope>NUCLEOTIDE SEQUENCE</scope>
    <source>
        <strain evidence="1">Derf</strain>
        <tissue evidence="1">Whole organism</tissue>
    </source>
</reference>
<accession>A0A922IB68</accession>
<keyword evidence="2" id="KW-1185">Reference proteome</keyword>
<dbReference type="Proteomes" id="UP000790347">
    <property type="component" value="Unassembled WGS sequence"/>
</dbReference>
<proteinExistence type="predicted"/>
<sequence>MSDVMADNLIIRKNLRIKITKASRRQIALSLDELLNLQKDYDNISAVCLESNPEDFDEQKAKDDLYKQQIEALISCERSVNQLEAITIDDDELIPDLSSIPRLIPSSSHITNNNNFSSSIHHQPSTSSNLLMNVYPATVRASDLLTFDGNVINWLPFKMSFEDEVINNPNLLESKKRKCPLYGGRQLHPLLGRTERLSVLFRWLSHACLFTIRNAVPSMM</sequence>